<comment type="caution">
    <text evidence="9">The sequence shown here is derived from an EMBL/GenBank/DDBJ whole genome shotgun (WGS) entry which is preliminary data.</text>
</comment>
<dbReference type="Pfam" id="PF00145">
    <property type="entry name" value="DNA_methylase"/>
    <property type="match status" value="1"/>
</dbReference>
<comment type="catalytic activity">
    <reaction evidence="6">
        <text>a 2'-deoxycytidine in DNA + S-adenosyl-L-methionine = a 5-methyl-2'-deoxycytidine in DNA + S-adenosyl-L-homocysteine + H(+)</text>
        <dbReference type="Rhea" id="RHEA:13681"/>
        <dbReference type="Rhea" id="RHEA-COMP:11369"/>
        <dbReference type="Rhea" id="RHEA-COMP:11370"/>
        <dbReference type="ChEBI" id="CHEBI:15378"/>
        <dbReference type="ChEBI" id="CHEBI:57856"/>
        <dbReference type="ChEBI" id="CHEBI:59789"/>
        <dbReference type="ChEBI" id="CHEBI:85452"/>
        <dbReference type="ChEBI" id="CHEBI:85454"/>
        <dbReference type="EC" id="2.1.1.37"/>
    </reaction>
</comment>
<dbReference type="GO" id="GO:0003886">
    <property type="term" value="F:DNA (cytosine-5-)-methyltransferase activity"/>
    <property type="evidence" value="ECO:0007669"/>
    <property type="project" value="UniProtKB-EC"/>
</dbReference>
<dbReference type="GO" id="GO:0003677">
    <property type="term" value="F:DNA binding"/>
    <property type="evidence" value="ECO:0007669"/>
    <property type="project" value="TreeGrafter"/>
</dbReference>
<dbReference type="GO" id="GO:0032259">
    <property type="term" value="P:methylation"/>
    <property type="evidence" value="ECO:0007669"/>
    <property type="project" value="UniProtKB-KW"/>
</dbReference>
<dbReference type="RefSeq" id="WP_113596207.1">
    <property type="nucleotide sequence ID" value="NZ_QEXL01000011.1"/>
</dbReference>
<dbReference type="Gene3D" id="3.90.120.10">
    <property type="entry name" value="DNA Methylase, subunit A, domain 2"/>
    <property type="match status" value="1"/>
</dbReference>
<dbReference type="PRINTS" id="PR00105">
    <property type="entry name" value="C5METTRFRASE"/>
</dbReference>
<dbReference type="PANTHER" id="PTHR10629:SF52">
    <property type="entry name" value="DNA (CYTOSINE-5)-METHYLTRANSFERASE 1"/>
    <property type="match status" value="1"/>
</dbReference>
<evidence type="ECO:0000256" key="5">
    <source>
        <dbReference type="ARBA" id="ARBA00022747"/>
    </source>
</evidence>
<dbReference type="GO" id="GO:0009307">
    <property type="term" value="P:DNA restriction-modification system"/>
    <property type="evidence" value="ECO:0007669"/>
    <property type="project" value="UniProtKB-KW"/>
</dbReference>
<organism evidence="9 10">
    <name type="scientific">Novacetimonas cocois</name>
    <dbReference type="NCBI Taxonomy" id="1747507"/>
    <lineage>
        <taxon>Bacteria</taxon>
        <taxon>Pseudomonadati</taxon>
        <taxon>Pseudomonadota</taxon>
        <taxon>Alphaproteobacteria</taxon>
        <taxon>Acetobacterales</taxon>
        <taxon>Acetobacteraceae</taxon>
        <taxon>Novacetimonas</taxon>
    </lineage>
</organism>
<name>A0A365YUG3_9PROT</name>
<dbReference type="EMBL" id="QEXL01000011">
    <property type="protein sequence ID" value="RBM06579.1"/>
    <property type="molecule type" value="Genomic_DNA"/>
</dbReference>
<dbReference type="AlphaFoldDB" id="A0A365YUG3"/>
<dbReference type="Proteomes" id="UP000252680">
    <property type="component" value="Unassembled WGS sequence"/>
</dbReference>
<evidence type="ECO:0000256" key="8">
    <source>
        <dbReference type="RuleBase" id="RU000416"/>
    </source>
</evidence>
<protein>
    <recommendedName>
        <fullName evidence="1">DNA (cytosine-5-)-methyltransferase</fullName>
        <ecNumber evidence="1">2.1.1.37</ecNumber>
    </recommendedName>
</protein>
<evidence type="ECO:0000256" key="3">
    <source>
        <dbReference type="ARBA" id="ARBA00022679"/>
    </source>
</evidence>
<evidence type="ECO:0000313" key="10">
    <source>
        <dbReference type="Proteomes" id="UP000252680"/>
    </source>
</evidence>
<dbReference type="NCBIfam" id="TIGR00675">
    <property type="entry name" value="dcm"/>
    <property type="match status" value="1"/>
</dbReference>
<keyword evidence="10" id="KW-1185">Reference proteome</keyword>
<evidence type="ECO:0000256" key="4">
    <source>
        <dbReference type="ARBA" id="ARBA00022691"/>
    </source>
</evidence>
<dbReference type="OrthoDB" id="9813719at2"/>
<comment type="similarity">
    <text evidence="7 8">Belongs to the class I-like SAM-binding methyltransferase superfamily. C5-methyltransferase family.</text>
</comment>
<evidence type="ECO:0000256" key="6">
    <source>
        <dbReference type="ARBA" id="ARBA00047422"/>
    </source>
</evidence>
<evidence type="ECO:0000256" key="1">
    <source>
        <dbReference type="ARBA" id="ARBA00011975"/>
    </source>
</evidence>
<evidence type="ECO:0000256" key="2">
    <source>
        <dbReference type="ARBA" id="ARBA00022603"/>
    </source>
</evidence>
<evidence type="ECO:0000313" key="9">
    <source>
        <dbReference type="EMBL" id="RBM06579.1"/>
    </source>
</evidence>
<sequence length="385" mass="42887">MLSAELFCGCGGLALGMSRAGFEHVVLAEWNNDAVTTLLHNKKRRIKHIAQWPVTGVTDVRDVSWTSHAGKIRVVSGGPPCQPFGIGGKKRGHEDDRDMWPEAIRAVREARPDAFLFENVRNLAGPRFQSYLEWIALHLRHPDVVRRGNETYAGHLERLSHIGREGDYRVHIQVVNAADYGAPQIRHRVLIFGIASDLNIIPDTMKPTHSRDRLLWDQYVTGTYWDRHGMPCKQPPKTGPNASRIAKLKARKNEPEGRPWVTVRDALMGLGEPDGVNNHVMQSGARVYPGHTGSPMDLPAKALKAGDHGVPGGENMAVRDDGSVRYFTTREAARLVGLPDNYVFPRSWTESMRQLGNAVPTQLGEAAGLWIRHFLMQADKLQHAA</sequence>
<dbReference type="InterPro" id="IPR050390">
    <property type="entry name" value="C5-Methyltransferase"/>
</dbReference>
<dbReference type="SUPFAM" id="SSF53335">
    <property type="entry name" value="S-adenosyl-L-methionine-dependent methyltransferases"/>
    <property type="match status" value="1"/>
</dbReference>
<dbReference type="GO" id="GO:0044027">
    <property type="term" value="P:negative regulation of gene expression via chromosomal CpG island methylation"/>
    <property type="evidence" value="ECO:0007669"/>
    <property type="project" value="TreeGrafter"/>
</dbReference>
<keyword evidence="4 7" id="KW-0949">S-adenosyl-L-methionine</keyword>
<dbReference type="InterPro" id="IPR001525">
    <property type="entry name" value="C5_MeTfrase"/>
</dbReference>
<reference evidence="9 10" key="1">
    <citation type="submission" date="2018-05" db="EMBL/GenBank/DDBJ databases">
        <title>Komagataeibacter cocois sp. nov., for a novel cellulose- producing strain isolated from coconut milk.</title>
        <authorList>
            <person name="Liu L."/>
            <person name="Wang Y."/>
            <person name="Liu S."/>
            <person name="Bi J."/>
            <person name="Chen H."/>
            <person name="Deng J."/>
            <person name="Zhang C."/>
            <person name="Hu Q."/>
            <person name="Li C."/>
        </authorList>
    </citation>
    <scope>NUCLEOTIDE SEQUENCE [LARGE SCALE GENOMIC DNA]</scope>
    <source>
        <strain evidence="9 10">WE7</strain>
    </source>
</reference>
<dbReference type="EC" id="2.1.1.37" evidence="1"/>
<accession>A0A365YUG3</accession>
<proteinExistence type="inferred from homology"/>
<dbReference type="PROSITE" id="PS51679">
    <property type="entry name" value="SAM_MT_C5"/>
    <property type="match status" value="1"/>
</dbReference>
<dbReference type="InterPro" id="IPR029063">
    <property type="entry name" value="SAM-dependent_MTases_sf"/>
</dbReference>
<gene>
    <name evidence="9" type="ORF">NJLHNGOC_09835</name>
</gene>
<dbReference type="Gene3D" id="3.40.50.150">
    <property type="entry name" value="Vaccinia Virus protein VP39"/>
    <property type="match status" value="1"/>
</dbReference>
<evidence type="ECO:0000256" key="7">
    <source>
        <dbReference type="PROSITE-ProRule" id="PRU01016"/>
    </source>
</evidence>
<keyword evidence="2 7" id="KW-0489">Methyltransferase</keyword>
<keyword evidence="3 7" id="KW-0808">Transferase</keyword>
<keyword evidence="5" id="KW-0680">Restriction system</keyword>
<feature type="active site" evidence="7">
    <location>
        <position position="81"/>
    </location>
</feature>
<dbReference type="PANTHER" id="PTHR10629">
    <property type="entry name" value="CYTOSINE-SPECIFIC METHYLTRANSFERASE"/>
    <property type="match status" value="1"/>
</dbReference>